<evidence type="ECO:0000259" key="1">
    <source>
        <dbReference type="SMART" id="SM00829"/>
    </source>
</evidence>
<dbReference type="InterPro" id="IPR013154">
    <property type="entry name" value="ADH-like_N"/>
</dbReference>
<gene>
    <name evidence="2" type="ORF">MKK02DRAFT_39967</name>
</gene>
<dbReference type="InterPro" id="IPR036291">
    <property type="entry name" value="NAD(P)-bd_dom_sf"/>
</dbReference>
<dbReference type="InterPro" id="IPR020843">
    <property type="entry name" value="ER"/>
</dbReference>
<protein>
    <submittedName>
        <fullName evidence="2">NAD-P-binding protein</fullName>
    </submittedName>
</protein>
<dbReference type="GO" id="GO:0008270">
    <property type="term" value="F:zinc ion binding"/>
    <property type="evidence" value="ECO:0007669"/>
    <property type="project" value="InterPro"/>
</dbReference>
<comment type="caution">
    <text evidence="2">The sequence shown here is derived from an EMBL/GenBank/DDBJ whole genome shotgun (WGS) entry which is preliminary data.</text>
</comment>
<dbReference type="Gene3D" id="3.40.50.720">
    <property type="entry name" value="NAD(P)-binding Rossmann-like Domain"/>
    <property type="match status" value="1"/>
</dbReference>
<dbReference type="GeneID" id="77730071"/>
<dbReference type="Proteomes" id="UP001164286">
    <property type="component" value="Unassembled WGS sequence"/>
</dbReference>
<dbReference type="InterPro" id="IPR011032">
    <property type="entry name" value="GroES-like_sf"/>
</dbReference>
<reference evidence="2" key="1">
    <citation type="journal article" date="2022" name="G3 (Bethesda)">
        <title>High quality genome of the basidiomycete yeast Dioszegia hungarica PDD-24b-2 isolated from cloud water.</title>
        <authorList>
            <person name="Jarrige D."/>
            <person name="Haridas S."/>
            <person name="Bleykasten-Grosshans C."/>
            <person name="Joly M."/>
            <person name="Nadalig T."/>
            <person name="Sancelme M."/>
            <person name="Vuilleumier S."/>
            <person name="Grigoriev I.V."/>
            <person name="Amato P."/>
            <person name="Bringel F."/>
        </authorList>
    </citation>
    <scope>NUCLEOTIDE SEQUENCE</scope>
    <source>
        <strain evidence="2">PDD-24b-2</strain>
    </source>
</reference>
<organism evidence="2 3">
    <name type="scientific">Dioszegia hungarica</name>
    <dbReference type="NCBI Taxonomy" id="4972"/>
    <lineage>
        <taxon>Eukaryota</taxon>
        <taxon>Fungi</taxon>
        <taxon>Dikarya</taxon>
        <taxon>Basidiomycota</taxon>
        <taxon>Agaricomycotina</taxon>
        <taxon>Tremellomycetes</taxon>
        <taxon>Tremellales</taxon>
        <taxon>Bulleribasidiaceae</taxon>
        <taxon>Dioszegia</taxon>
    </lineage>
</organism>
<feature type="domain" description="Enoyl reductase (ER)" evidence="1">
    <location>
        <begin position="10"/>
        <end position="325"/>
    </location>
</feature>
<dbReference type="SUPFAM" id="SSF51735">
    <property type="entry name" value="NAD(P)-binding Rossmann-fold domains"/>
    <property type="match status" value="1"/>
</dbReference>
<dbReference type="InterPro" id="IPR051397">
    <property type="entry name" value="Zn-ADH-like_protein"/>
</dbReference>
<accession>A0AA38LZ27</accession>
<dbReference type="GO" id="GO:0016491">
    <property type="term" value="F:oxidoreductase activity"/>
    <property type="evidence" value="ECO:0007669"/>
    <property type="project" value="InterPro"/>
</dbReference>
<proteinExistence type="predicted"/>
<dbReference type="GO" id="GO:0005739">
    <property type="term" value="C:mitochondrion"/>
    <property type="evidence" value="ECO:0007669"/>
    <property type="project" value="TreeGrafter"/>
</dbReference>
<name>A0AA38LZ27_9TREE</name>
<keyword evidence="3" id="KW-1185">Reference proteome</keyword>
<dbReference type="SUPFAM" id="SSF50129">
    <property type="entry name" value="GroES-like"/>
    <property type="match status" value="1"/>
</dbReference>
<dbReference type="Pfam" id="PF00107">
    <property type="entry name" value="ADH_zinc_N"/>
    <property type="match status" value="1"/>
</dbReference>
<dbReference type="InterPro" id="IPR013149">
    <property type="entry name" value="ADH-like_C"/>
</dbReference>
<sequence>MKAYQVSKLAHPSQISTSDGVSAPKVADGNILVDVYATGLNFFDILQAQGKYQMKPPLPFVLGAEFAGVVSSNSPIPKGCKYKAGDRVYGFAQGAYAEQVSVNPMLLCRVPDHLSFEQASVVAITYPTSYAGIVDRGQAKAGDWVLVHAAAGGVGIAACQIAKALGCKVIGTASTATKRDICISRGGADHAIDYTQPNWQKEVMALTGGAGVDIVYDPVGMIIPSLKCVAWNARLVVVGFVAGSIEKVPANLALLKQVSITGLAFGQTYLKDPPAAFKVQNAVFKLLDSKKVTPVTFEPVYEGLGEVSQGLQDLEGRKTWGKAVIRVRDGQGKVVEGSTKAKAKL</sequence>
<evidence type="ECO:0000313" key="2">
    <source>
        <dbReference type="EMBL" id="KAI9639644.1"/>
    </source>
</evidence>
<dbReference type="Gene3D" id="3.90.180.10">
    <property type="entry name" value="Medium-chain alcohol dehydrogenases, catalytic domain"/>
    <property type="match status" value="1"/>
</dbReference>
<dbReference type="CDD" id="cd08241">
    <property type="entry name" value="QOR1"/>
    <property type="match status" value="1"/>
</dbReference>
<dbReference type="RefSeq" id="XP_052949421.1">
    <property type="nucleotide sequence ID" value="XM_053090866.1"/>
</dbReference>
<dbReference type="PROSITE" id="PS01162">
    <property type="entry name" value="QOR_ZETA_CRYSTAL"/>
    <property type="match status" value="1"/>
</dbReference>
<dbReference type="AlphaFoldDB" id="A0AA38LZ27"/>
<dbReference type="InterPro" id="IPR002364">
    <property type="entry name" value="Quin_OxRdtase/zeta-crystal_CS"/>
</dbReference>
<dbReference type="EMBL" id="JAKWFO010000001">
    <property type="protein sequence ID" value="KAI9639644.1"/>
    <property type="molecule type" value="Genomic_DNA"/>
</dbReference>
<dbReference type="PANTHER" id="PTHR43677:SF4">
    <property type="entry name" value="QUINONE OXIDOREDUCTASE-LIKE PROTEIN 2"/>
    <property type="match status" value="1"/>
</dbReference>
<evidence type="ECO:0000313" key="3">
    <source>
        <dbReference type="Proteomes" id="UP001164286"/>
    </source>
</evidence>
<dbReference type="SMART" id="SM00829">
    <property type="entry name" value="PKS_ER"/>
    <property type="match status" value="1"/>
</dbReference>
<dbReference type="PANTHER" id="PTHR43677">
    <property type="entry name" value="SHORT-CHAIN DEHYDROGENASE/REDUCTASE"/>
    <property type="match status" value="1"/>
</dbReference>
<dbReference type="Pfam" id="PF08240">
    <property type="entry name" value="ADH_N"/>
    <property type="match status" value="1"/>
</dbReference>